<dbReference type="CDD" id="cd14279">
    <property type="entry name" value="CUE"/>
    <property type="match status" value="1"/>
</dbReference>
<dbReference type="InterPro" id="IPR036855">
    <property type="entry name" value="Znf_CCCH_sf"/>
</dbReference>
<protein>
    <submittedName>
        <fullName evidence="9">Uncharacterized protein</fullName>
    </submittedName>
</protein>
<dbReference type="SUPFAM" id="SSF160443">
    <property type="entry name" value="SMR domain-like"/>
    <property type="match status" value="1"/>
</dbReference>
<dbReference type="Gene3D" id="3.30.1370.110">
    <property type="match status" value="1"/>
</dbReference>
<feature type="zinc finger region" description="C3H1-type" evidence="4">
    <location>
        <begin position="313"/>
        <end position="340"/>
    </location>
</feature>
<dbReference type="EMBL" id="JASEJX010000013">
    <property type="protein sequence ID" value="KAK4517016.1"/>
    <property type="molecule type" value="Genomic_DNA"/>
</dbReference>
<comment type="caution">
    <text evidence="9">The sequence shown here is derived from an EMBL/GenBank/DDBJ whole genome shotgun (WGS) entry which is preliminary data.</text>
</comment>
<evidence type="ECO:0000256" key="3">
    <source>
        <dbReference type="ARBA" id="ARBA00022833"/>
    </source>
</evidence>
<dbReference type="AlphaFoldDB" id="A0AAN7DL50"/>
<dbReference type="InterPro" id="IPR003892">
    <property type="entry name" value="CUE"/>
</dbReference>
<evidence type="ECO:0000259" key="6">
    <source>
        <dbReference type="PROSITE" id="PS50103"/>
    </source>
</evidence>
<dbReference type="InterPro" id="IPR002625">
    <property type="entry name" value="Smr_dom"/>
</dbReference>
<dbReference type="PROSITE" id="PS51140">
    <property type="entry name" value="CUE"/>
    <property type="match status" value="1"/>
</dbReference>
<feature type="domain" description="C3H1-type" evidence="6">
    <location>
        <begin position="313"/>
        <end position="340"/>
    </location>
</feature>
<keyword evidence="10" id="KW-1185">Reference proteome</keyword>
<evidence type="ECO:0000256" key="2">
    <source>
        <dbReference type="ARBA" id="ARBA00022771"/>
    </source>
</evidence>
<dbReference type="Proteomes" id="UP001304243">
    <property type="component" value="Unassembled WGS sequence"/>
</dbReference>
<sequence>MSQHTDWSANTLSIFERSSKSGSKGFFAAAAAAAPSYNATAKSFIPSAPRQPPPPTTPSPRQFDPFDKEEEVEEKDEDEDDINELGQQFISSNLLADEEDDGTPMVTTHSSQMQQQSVQWTPNTNIKDIWESPKTQPQQTWDHFEPYSRGDEQEFDPTLQFYHGSLYDASTIQDMNKLSLELPSAEETTKENVEEDMSTLQMMQTIFSDLSDAELIETLEKFDYDVDRSIESLLTQKMSSKAAAAAAAAAVAEEVAAAEAVVAATSVNSTKAASLPSKLATTNTLENTPKKRQVCRHFLAGECYRKDCWFVHDLQEKVCKFWLQGSCLKGDSCEFSHHIDIQEVANKMTLPESPKKKEPVKYNQGDYPALSSASSSRKTRAWNAASTTSASTVKEQDEFPTLASAAKIKKSSTNNSNSNRAINFAEAAKKKKTAPSPKATSAKRSLLYRPHKYSHQKLTQPVRIPWLETGSSLNSVYMKEREQAIEYGMLRNRLFSKATEYYLKGDGARAKLYSMEAKQYNRLMQEMHSEASQRIFESRSKHEAFIDLHGLHEDEAMEIVEQRLSHLKATYSGIIYIVTGTGHHSGASGLSKKQSKLKPCVYNYLKQEHYHFAETSIVGDNQGGVFAVEI</sequence>
<dbReference type="PANTHER" id="PTHR46651:SF1">
    <property type="entry name" value="SMALL MUTS RELATED FAMILY PROTEIN"/>
    <property type="match status" value="1"/>
</dbReference>
<dbReference type="PROSITE" id="PS50103">
    <property type="entry name" value="ZF_C3H1"/>
    <property type="match status" value="2"/>
</dbReference>
<evidence type="ECO:0000256" key="5">
    <source>
        <dbReference type="SAM" id="MobiDB-lite"/>
    </source>
</evidence>
<keyword evidence="2 4" id="KW-0863">Zinc-finger</keyword>
<feature type="zinc finger region" description="C3H1-type" evidence="4">
    <location>
        <begin position="289"/>
        <end position="312"/>
    </location>
</feature>
<dbReference type="PROSITE" id="PS50828">
    <property type="entry name" value="SMR"/>
    <property type="match status" value="1"/>
</dbReference>
<name>A0AAN7DL50_9FUNG</name>
<feature type="compositionally biased region" description="Pro residues" evidence="5">
    <location>
        <begin position="49"/>
        <end position="58"/>
    </location>
</feature>
<feature type="compositionally biased region" description="Acidic residues" evidence="5">
    <location>
        <begin position="67"/>
        <end position="82"/>
    </location>
</feature>
<accession>A0AAN7DL50</accession>
<dbReference type="GeneID" id="89944046"/>
<dbReference type="InterPro" id="IPR053242">
    <property type="entry name" value="PAM2-like_domain"/>
</dbReference>
<keyword evidence="1 4" id="KW-0479">Metal-binding</keyword>
<feature type="region of interest" description="Disordered" evidence="5">
    <location>
        <begin position="350"/>
        <end position="380"/>
    </location>
</feature>
<keyword evidence="3 4" id="KW-0862">Zinc</keyword>
<dbReference type="InterPro" id="IPR036063">
    <property type="entry name" value="Smr_dom_sf"/>
</dbReference>
<dbReference type="SMART" id="SM00356">
    <property type="entry name" value="ZnF_C3H1"/>
    <property type="match status" value="2"/>
</dbReference>
<dbReference type="Pfam" id="PF01713">
    <property type="entry name" value="Smr"/>
    <property type="match status" value="1"/>
</dbReference>
<evidence type="ECO:0000313" key="10">
    <source>
        <dbReference type="Proteomes" id="UP001304243"/>
    </source>
</evidence>
<evidence type="ECO:0000259" key="8">
    <source>
        <dbReference type="PROSITE" id="PS51140"/>
    </source>
</evidence>
<dbReference type="Gene3D" id="3.30.1370.210">
    <property type="match status" value="1"/>
</dbReference>
<reference evidence="9 10" key="1">
    <citation type="submission" date="2022-11" db="EMBL/GenBank/DDBJ databases">
        <title>Mucor velutinosus strain NIH1002 WGS.</title>
        <authorList>
            <person name="Subramanian P."/>
            <person name="Mullikin J.C."/>
            <person name="Segre J.A."/>
            <person name="Zelazny A.M."/>
        </authorList>
    </citation>
    <scope>NUCLEOTIDE SEQUENCE [LARGE SCALE GENOMIC DNA]</scope>
    <source>
        <strain evidence="9 10">NIH1002</strain>
    </source>
</reference>
<dbReference type="GO" id="GO:0008270">
    <property type="term" value="F:zinc ion binding"/>
    <property type="evidence" value="ECO:0007669"/>
    <property type="project" value="UniProtKB-KW"/>
</dbReference>
<gene>
    <name evidence="9" type="ORF">ATC70_000344</name>
</gene>
<dbReference type="SUPFAM" id="SSF90229">
    <property type="entry name" value="CCCH zinc finger"/>
    <property type="match status" value="1"/>
</dbReference>
<dbReference type="InterPro" id="IPR013899">
    <property type="entry name" value="DUF1771"/>
</dbReference>
<feature type="region of interest" description="Disordered" evidence="5">
    <location>
        <begin position="43"/>
        <end position="82"/>
    </location>
</feature>
<evidence type="ECO:0000256" key="4">
    <source>
        <dbReference type="PROSITE-ProRule" id="PRU00723"/>
    </source>
</evidence>
<dbReference type="GO" id="GO:0043130">
    <property type="term" value="F:ubiquitin binding"/>
    <property type="evidence" value="ECO:0007669"/>
    <property type="project" value="InterPro"/>
</dbReference>
<dbReference type="SMART" id="SM01162">
    <property type="entry name" value="DUF1771"/>
    <property type="match status" value="1"/>
</dbReference>
<feature type="domain" description="CUE" evidence="8">
    <location>
        <begin position="195"/>
        <end position="238"/>
    </location>
</feature>
<dbReference type="Pfam" id="PF08590">
    <property type="entry name" value="DUF1771"/>
    <property type="match status" value="1"/>
</dbReference>
<proteinExistence type="predicted"/>
<evidence type="ECO:0000256" key="1">
    <source>
        <dbReference type="ARBA" id="ARBA00022723"/>
    </source>
</evidence>
<evidence type="ECO:0000259" key="7">
    <source>
        <dbReference type="PROSITE" id="PS50828"/>
    </source>
</evidence>
<evidence type="ECO:0000313" key="9">
    <source>
        <dbReference type="EMBL" id="KAK4517016.1"/>
    </source>
</evidence>
<organism evidence="9 10">
    <name type="scientific">Mucor velutinosus</name>
    <dbReference type="NCBI Taxonomy" id="708070"/>
    <lineage>
        <taxon>Eukaryota</taxon>
        <taxon>Fungi</taxon>
        <taxon>Fungi incertae sedis</taxon>
        <taxon>Mucoromycota</taxon>
        <taxon>Mucoromycotina</taxon>
        <taxon>Mucoromycetes</taxon>
        <taxon>Mucorales</taxon>
        <taxon>Mucorineae</taxon>
        <taxon>Mucoraceae</taxon>
        <taxon>Mucor</taxon>
    </lineage>
</organism>
<dbReference type="RefSeq" id="XP_064683682.1">
    <property type="nucleotide sequence ID" value="XM_064819762.1"/>
</dbReference>
<dbReference type="PANTHER" id="PTHR46651">
    <property type="entry name" value="POLYADENYLATE-BINDING PROTEIN-INTERACTING PROTEIN 7"/>
    <property type="match status" value="1"/>
</dbReference>
<feature type="domain" description="C3H1-type" evidence="6">
    <location>
        <begin position="289"/>
        <end position="312"/>
    </location>
</feature>
<dbReference type="SMART" id="SM00463">
    <property type="entry name" value="SMR"/>
    <property type="match status" value="1"/>
</dbReference>
<dbReference type="Pfam" id="PF18345">
    <property type="entry name" value="zf_CCCH_4"/>
    <property type="match status" value="1"/>
</dbReference>
<feature type="domain" description="Smr" evidence="7">
    <location>
        <begin position="546"/>
        <end position="630"/>
    </location>
</feature>
<dbReference type="InterPro" id="IPR000571">
    <property type="entry name" value="Znf_CCCH"/>
</dbReference>